<organism evidence="3 4">
    <name type="scientific">Pseudonocardia kunmingensis</name>
    <dbReference type="NCBI Taxonomy" id="630975"/>
    <lineage>
        <taxon>Bacteria</taxon>
        <taxon>Bacillati</taxon>
        <taxon>Actinomycetota</taxon>
        <taxon>Actinomycetes</taxon>
        <taxon>Pseudonocardiales</taxon>
        <taxon>Pseudonocardiaceae</taxon>
        <taxon>Pseudonocardia</taxon>
    </lineage>
</organism>
<dbReference type="OrthoDB" id="3174612at2"/>
<dbReference type="InterPro" id="IPR000868">
    <property type="entry name" value="Isochorismatase-like_dom"/>
</dbReference>
<dbReference type="InterPro" id="IPR036380">
    <property type="entry name" value="Isochorismatase-like_sf"/>
</dbReference>
<dbReference type="Pfam" id="PF00857">
    <property type="entry name" value="Isochorismatase"/>
    <property type="match status" value="1"/>
</dbReference>
<keyword evidence="1" id="KW-0378">Hydrolase</keyword>
<name>A0A543CXF7_9PSEU</name>
<dbReference type="Proteomes" id="UP000315677">
    <property type="component" value="Unassembled WGS sequence"/>
</dbReference>
<dbReference type="RefSeq" id="WP_142064630.1">
    <property type="nucleotide sequence ID" value="NZ_VFPA01000008.1"/>
</dbReference>
<dbReference type="EMBL" id="VFPA01000008">
    <property type="protein sequence ID" value="TQM01780.1"/>
    <property type="molecule type" value="Genomic_DNA"/>
</dbReference>
<dbReference type="AlphaFoldDB" id="A0A543CXF7"/>
<accession>A0A543CXF7</accession>
<gene>
    <name evidence="3" type="ORF">FB558_8295</name>
</gene>
<feature type="domain" description="Isochorismatase-like" evidence="2">
    <location>
        <begin position="15"/>
        <end position="186"/>
    </location>
</feature>
<evidence type="ECO:0000256" key="1">
    <source>
        <dbReference type="ARBA" id="ARBA00022801"/>
    </source>
</evidence>
<comment type="caution">
    <text evidence="3">The sequence shown here is derived from an EMBL/GenBank/DDBJ whole genome shotgun (WGS) entry which is preliminary data.</text>
</comment>
<dbReference type="InterPro" id="IPR050272">
    <property type="entry name" value="Isochorismatase-like_hydrls"/>
</dbReference>
<dbReference type="SUPFAM" id="SSF52499">
    <property type="entry name" value="Isochorismatase-like hydrolases"/>
    <property type="match status" value="1"/>
</dbReference>
<keyword evidence="4" id="KW-1185">Reference proteome</keyword>
<protein>
    <submittedName>
        <fullName evidence="3">Nicotinamidase-related amidase</fullName>
    </submittedName>
</protein>
<evidence type="ECO:0000259" key="2">
    <source>
        <dbReference type="Pfam" id="PF00857"/>
    </source>
</evidence>
<dbReference type="CDD" id="cd00431">
    <property type="entry name" value="cysteine_hydrolases"/>
    <property type="match status" value="1"/>
</dbReference>
<dbReference type="GO" id="GO:0016787">
    <property type="term" value="F:hydrolase activity"/>
    <property type="evidence" value="ECO:0007669"/>
    <property type="project" value="UniProtKB-KW"/>
</dbReference>
<sequence>MVRQSTALALDPSRTAIVLVDLQNGVVGMPVAPLSGDQVVAAAATLARHFRGLGAPVVTVTVAYPAGEAPPVDAPLPPMPATMPPGWDEVVRGLAEPQTDIRVTKSGWGAFAGTGLAETLRERGVDTVVVAGIATNFGVEQTVREAVAHGFAVLVASDATSSVSAEHHEFALTRVLPMISRIRTVDELVKASA</sequence>
<evidence type="ECO:0000313" key="3">
    <source>
        <dbReference type="EMBL" id="TQM01780.1"/>
    </source>
</evidence>
<proteinExistence type="predicted"/>
<dbReference type="Gene3D" id="3.40.50.850">
    <property type="entry name" value="Isochorismatase-like"/>
    <property type="match status" value="1"/>
</dbReference>
<reference evidence="3 4" key="1">
    <citation type="submission" date="2019-06" db="EMBL/GenBank/DDBJ databases">
        <title>Sequencing the genomes of 1000 actinobacteria strains.</title>
        <authorList>
            <person name="Klenk H.-P."/>
        </authorList>
    </citation>
    <scope>NUCLEOTIDE SEQUENCE [LARGE SCALE GENOMIC DNA]</scope>
    <source>
        <strain evidence="3 4">DSM 45301</strain>
    </source>
</reference>
<evidence type="ECO:0000313" key="4">
    <source>
        <dbReference type="Proteomes" id="UP000315677"/>
    </source>
</evidence>
<dbReference type="PANTHER" id="PTHR43540">
    <property type="entry name" value="PEROXYUREIDOACRYLATE/UREIDOACRYLATE AMIDOHYDROLASE-RELATED"/>
    <property type="match status" value="1"/>
</dbReference>
<dbReference type="PANTHER" id="PTHR43540:SF7">
    <property type="entry name" value="ISOCHORISMATASE FAMILY PROTEIN YECD"/>
    <property type="match status" value="1"/>
</dbReference>